<reference evidence="4 5" key="1">
    <citation type="journal article" date="2015" name="Genome Announc.">
        <title>Expanding the biotechnology potential of lactobacilli through comparative genomics of 213 strains and associated genera.</title>
        <authorList>
            <person name="Sun Z."/>
            <person name="Harris H.M."/>
            <person name="McCann A."/>
            <person name="Guo C."/>
            <person name="Argimon S."/>
            <person name="Zhang W."/>
            <person name="Yang X."/>
            <person name="Jeffery I.B."/>
            <person name="Cooney J.C."/>
            <person name="Kagawa T.F."/>
            <person name="Liu W."/>
            <person name="Song Y."/>
            <person name="Salvetti E."/>
            <person name="Wrobel A."/>
            <person name="Rasinkangas P."/>
            <person name="Parkhill J."/>
            <person name="Rea M.C."/>
            <person name="O'Sullivan O."/>
            <person name="Ritari J."/>
            <person name="Douillard F.P."/>
            <person name="Paul Ross R."/>
            <person name="Yang R."/>
            <person name="Briner A.E."/>
            <person name="Felis G.E."/>
            <person name="de Vos W.M."/>
            <person name="Barrangou R."/>
            <person name="Klaenhammer T.R."/>
            <person name="Caufield P.W."/>
            <person name="Cui Y."/>
            <person name="Zhang H."/>
            <person name="O'Toole P.W."/>
        </authorList>
    </citation>
    <scope>NUCLEOTIDE SEQUENCE [LARGE SCALE GENOMIC DNA]</scope>
    <source>
        <strain evidence="4 5">DSM 22697</strain>
    </source>
</reference>
<gene>
    <name evidence="4" type="ORF">FC75_GL001473</name>
</gene>
<sequence length="185" mass="21045">MATDTTKRRLARTLREMMATTALEHITISALTKKAGVTRNTFYYHFEDIYSLLAWIYEQEIIVQMAKYAQITEWQKALRMLLDYIDDNRSFCVASFNSVGRDLLEQLLATVAESLVHRVVVDADSNLPKPLTDDICNFYGLAIVAQIIQWLMKGLAEPKQAIVHRCDIMLTGAVQNAIHNANTLH</sequence>
<feature type="DNA-binding region" description="H-T-H motif" evidence="2">
    <location>
        <begin position="27"/>
        <end position="46"/>
    </location>
</feature>
<dbReference type="PANTHER" id="PTHR43479">
    <property type="entry name" value="ACREF/ENVCD OPERON REPRESSOR-RELATED"/>
    <property type="match status" value="1"/>
</dbReference>
<evidence type="ECO:0000256" key="1">
    <source>
        <dbReference type="ARBA" id="ARBA00023125"/>
    </source>
</evidence>
<dbReference type="InterPro" id="IPR039532">
    <property type="entry name" value="TetR_C_Firmicutes"/>
</dbReference>
<evidence type="ECO:0000313" key="4">
    <source>
        <dbReference type="EMBL" id="KRN23275.1"/>
    </source>
</evidence>
<dbReference type="Pfam" id="PF14278">
    <property type="entry name" value="TetR_C_8"/>
    <property type="match status" value="1"/>
</dbReference>
<dbReference type="AlphaFoldDB" id="A0A0R2F777"/>
<keyword evidence="4" id="KW-0418">Kinase</keyword>
<dbReference type="GO" id="GO:0016301">
    <property type="term" value="F:kinase activity"/>
    <property type="evidence" value="ECO:0007669"/>
    <property type="project" value="UniProtKB-KW"/>
</dbReference>
<name>A0A0R2F777_9LACO</name>
<dbReference type="RefSeq" id="WP_056989348.1">
    <property type="nucleotide sequence ID" value="NZ_AYZJ01000028.1"/>
</dbReference>
<dbReference type="PANTHER" id="PTHR43479:SF7">
    <property type="entry name" value="TETR-FAMILY TRANSCRIPTIONAL REGULATOR"/>
    <property type="match status" value="1"/>
</dbReference>
<dbReference type="STRING" id="1423730.FC75_GL001473"/>
<comment type="caution">
    <text evidence="4">The sequence shown here is derived from an EMBL/GenBank/DDBJ whole genome shotgun (WGS) entry which is preliminary data.</text>
</comment>
<dbReference type="InterPro" id="IPR009057">
    <property type="entry name" value="Homeodomain-like_sf"/>
</dbReference>
<dbReference type="PROSITE" id="PS50977">
    <property type="entry name" value="HTH_TETR_2"/>
    <property type="match status" value="1"/>
</dbReference>
<keyword evidence="4" id="KW-0808">Transferase</keyword>
<keyword evidence="1 2" id="KW-0238">DNA-binding</keyword>
<evidence type="ECO:0000256" key="2">
    <source>
        <dbReference type="PROSITE-ProRule" id="PRU00335"/>
    </source>
</evidence>
<dbReference type="SUPFAM" id="SSF46689">
    <property type="entry name" value="Homeodomain-like"/>
    <property type="match status" value="1"/>
</dbReference>
<dbReference type="EMBL" id="AYZJ01000028">
    <property type="protein sequence ID" value="KRN23275.1"/>
    <property type="molecule type" value="Genomic_DNA"/>
</dbReference>
<organism evidence="4 5">
    <name type="scientific">Lacticaseibacillus camelliae DSM 22697 = JCM 13995</name>
    <dbReference type="NCBI Taxonomy" id="1423730"/>
    <lineage>
        <taxon>Bacteria</taxon>
        <taxon>Bacillati</taxon>
        <taxon>Bacillota</taxon>
        <taxon>Bacilli</taxon>
        <taxon>Lactobacillales</taxon>
        <taxon>Lactobacillaceae</taxon>
        <taxon>Lacticaseibacillus</taxon>
    </lineage>
</organism>
<evidence type="ECO:0000313" key="5">
    <source>
        <dbReference type="Proteomes" id="UP000050865"/>
    </source>
</evidence>
<feature type="domain" description="HTH tetR-type" evidence="3">
    <location>
        <begin position="4"/>
        <end position="64"/>
    </location>
</feature>
<keyword evidence="5" id="KW-1185">Reference proteome</keyword>
<proteinExistence type="predicted"/>
<dbReference type="Pfam" id="PF00440">
    <property type="entry name" value="TetR_N"/>
    <property type="match status" value="1"/>
</dbReference>
<dbReference type="InterPro" id="IPR001647">
    <property type="entry name" value="HTH_TetR"/>
</dbReference>
<protein>
    <submittedName>
        <fullName evidence="4">Dihydroxyacetone kinase regulator</fullName>
    </submittedName>
</protein>
<dbReference type="Gene3D" id="1.10.357.10">
    <property type="entry name" value="Tetracycline Repressor, domain 2"/>
    <property type="match status" value="1"/>
</dbReference>
<evidence type="ECO:0000259" key="3">
    <source>
        <dbReference type="PROSITE" id="PS50977"/>
    </source>
</evidence>
<accession>A0A0R2F777</accession>
<dbReference type="PATRIC" id="fig|1423730.4.peg.1545"/>
<dbReference type="Proteomes" id="UP000050865">
    <property type="component" value="Unassembled WGS sequence"/>
</dbReference>
<dbReference type="InterPro" id="IPR050624">
    <property type="entry name" value="HTH-type_Tx_Regulator"/>
</dbReference>
<dbReference type="GO" id="GO:0003677">
    <property type="term" value="F:DNA binding"/>
    <property type="evidence" value="ECO:0007669"/>
    <property type="project" value="UniProtKB-UniRule"/>
</dbReference>